<dbReference type="Pfam" id="PF16092">
    <property type="entry name" value="CFAP61_N"/>
    <property type="match status" value="2"/>
</dbReference>
<proteinExistence type="predicted"/>
<evidence type="ECO:0000313" key="5">
    <source>
        <dbReference type="Proteomes" id="UP001165080"/>
    </source>
</evidence>
<dbReference type="SUPFAM" id="SSF51905">
    <property type="entry name" value="FAD/NAD(P)-binding domain"/>
    <property type="match status" value="1"/>
</dbReference>
<reference evidence="4 5" key="1">
    <citation type="journal article" date="2023" name="Commun. Biol.">
        <title>Reorganization of the ancestral sex-determining regions during the evolution of trioecy in Pleodorina starrii.</title>
        <authorList>
            <person name="Takahashi K."/>
            <person name="Suzuki S."/>
            <person name="Kawai-Toyooka H."/>
            <person name="Yamamoto K."/>
            <person name="Hamaji T."/>
            <person name="Ootsuki R."/>
            <person name="Yamaguchi H."/>
            <person name="Kawachi M."/>
            <person name="Higashiyama T."/>
            <person name="Nozaki H."/>
        </authorList>
    </citation>
    <scope>NUCLEOTIDE SEQUENCE [LARGE SCALE GENOMIC DNA]</scope>
    <source>
        <strain evidence="4 5">NIES-4479</strain>
    </source>
</reference>
<feature type="region of interest" description="Disordered" evidence="1">
    <location>
        <begin position="288"/>
        <end position="323"/>
    </location>
</feature>
<dbReference type="EMBL" id="BRXU01000004">
    <property type="protein sequence ID" value="GLC51357.1"/>
    <property type="molecule type" value="Genomic_DNA"/>
</dbReference>
<dbReference type="InterPro" id="IPR036188">
    <property type="entry name" value="FAD/NAD-bd_sf"/>
</dbReference>
<feature type="compositionally biased region" description="Low complexity" evidence="1">
    <location>
        <begin position="339"/>
        <end position="348"/>
    </location>
</feature>
<dbReference type="Proteomes" id="UP001165080">
    <property type="component" value="Unassembled WGS sequence"/>
</dbReference>
<name>A0A9W6F019_9CHLO</name>
<accession>A0A9W6F019</accession>
<dbReference type="InterPro" id="IPR032151">
    <property type="entry name" value="CFAP61_N"/>
</dbReference>
<keyword evidence="5" id="KW-1185">Reference proteome</keyword>
<keyword evidence="4" id="KW-0966">Cell projection</keyword>
<dbReference type="AlphaFoldDB" id="A0A9W6F019"/>
<keyword evidence="4" id="KW-0282">Flagellum</keyword>
<feature type="domain" description="Cilia- and flagella-associated protein 61 N-terminal" evidence="2">
    <location>
        <begin position="6"/>
        <end position="258"/>
    </location>
</feature>
<evidence type="ECO:0000259" key="2">
    <source>
        <dbReference type="Pfam" id="PF16092"/>
    </source>
</evidence>
<dbReference type="SUPFAM" id="SSF55729">
    <property type="entry name" value="Acyl-CoA N-acyltransferases (Nat)"/>
    <property type="match status" value="1"/>
</dbReference>
<comment type="caution">
    <text evidence="4">The sequence shown here is derived from an EMBL/GenBank/DDBJ whole genome shotgun (WGS) entry which is preliminary data.</text>
</comment>
<dbReference type="Gene3D" id="3.40.630.30">
    <property type="match status" value="1"/>
</dbReference>
<feature type="compositionally biased region" description="Low complexity" evidence="1">
    <location>
        <begin position="313"/>
        <end position="323"/>
    </location>
</feature>
<evidence type="ECO:0000313" key="4">
    <source>
        <dbReference type="EMBL" id="GLC51357.1"/>
    </source>
</evidence>
<dbReference type="InterPro" id="IPR056299">
    <property type="entry name" value="CFAP61_dimer"/>
</dbReference>
<feature type="compositionally biased region" description="Acidic residues" evidence="1">
    <location>
        <begin position="294"/>
        <end position="312"/>
    </location>
</feature>
<protein>
    <submittedName>
        <fullName evidence="4">Cilia- and flagella-associated protein 61</fullName>
    </submittedName>
</protein>
<dbReference type="InterPro" id="IPR016181">
    <property type="entry name" value="Acyl_CoA_acyltransferase"/>
</dbReference>
<dbReference type="PANTHER" id="PTHR21178">
    <property type="entry name" value="CILIA- AND FLAGELLA-ASSOCIATED PROTEIN 61"/>
    <property type="match status" value="1"/>
</dbReference>
<sequence length="1177" mass="124250">MGISARLTVSRDVVAIDALVKKVSNVDPNSTLLLGSALLNLSALDEKDNLVGYLCLDDVPCARLGHAGGPAEVWTQEAAGPRFKLGSTAFVRVCTTDPLYEIEAASALLRAAFLLIPSLQTLLMTAGGELSFTEPGLASVFSRVASSKEAGGAVLYEAPREAVVPPLTIRPARVEDHDDMLPILQRCERAFPALAKLPESSRPEEPFALTRVVAGQDDRNRVLVAEAEGRLVGFIVMTSDVDTGNLAETFDLHPYDNFLPPEVYEQQYEEARGAVRERKLTALRAEAARRRQEEEEEREVEAAEAEGGEGEGEQAAATLPSPSAAAAAAAAAAARGSGDGARASVEGEAAGGEQGEGGEEGDAAGAAEPLQISPEEAAMLAEAEPTDEETRGEMLALFAGTPLEVEPTLFAVTMLCMDPAFEAQAHEFLGSAFAAFHDKLYCVVTLPHDSHEPALMETMTRIAPLPGSLFPEVLFMFHRHALLPDFCVRLGSPEDLEQVATLVSGMPNAPDICASFTGAAAAGTAAVALCQGEVVGLCTVNPEVDLELLQANFALASHVDLAYQPRPQHGEIDMYTMNPIFVHRHRPFLAAAMRLLGKTALYYALPPGQQPPDMQEVLAQVAPRHRTAFDKQLQAEFALYAFTRAGAFKRRRSVNAQIVIAGASECGLAVLERLLLDTELQFNYLTLLAPGGIKVGGMVCQYTAGVIARLGLEARVLLLDAEMTGLEREPRVVHLSDNSALSYNQLVITAGLQDQSRYRFADADPEVAGLLVTELELAADFSMNDALVMNDIVVYGGGLGAYHALSVLEAKSAIEKTRFLAPPGQAAAAPLVGVLSHMALELGLALPLPEPLELASLAIVKPVGPELHATAVVVDPAEPGAAPQEAPCDLVVGCEPPSVSRALFACLNDASLVFDGRLVVDSAFRTNDPHIYAGGTIAKLSRRYGGAHLEHYNSRDVGTKLAASLVACFTASAEKASESGDAATAAAAALPPPPAQLTGLHRARAVGCSLPGGHHFMFAGCPAALAAPGVAPPPGGSELVTTTDRGQTRLTLDDGGVVHALMYLGRVPVSAQRMGCLVGLHSSYLNQVVRRHAAGEVRDLLAFLTEPWAELLYNESFGGLREVLLETGLASVSMGDKAGGDGGLVQWVTSVQDTLLEFARAHASELPGYNVPSAART</sequence>
<evidence type="ECO:0000259" key="3">
    <source>
        <dbReference type="Pfam" id="PF23150"/>
    </source>
</evidence>
<evidence type="ECO:0000256" key="1">
    <source>
        <dbReference type="SAM" id="MobiDB-lite"/>
    </source>
</evidence>
<gene>
    <name evidence="4" type="primary">PLEST004653</name>
    <name evidence="4" type="ORF">PLESTB_000493700</name>
</gene>
<organism evidence="4 5">
    <name type="scientific">Pleodorina starrii</name>
    <dbReference type="NCBI Taxonomy" id="330485"/>
    <lineage>
        <taxon>Eukaryota</taxon>
        <taxon>Viridiplantae</taxon>
        <taxon>Chlorophyta</taxon>
        <taxon>core chlorophytes</taxon>
        <taxon>Chlorophyceae</taxon>
        <taxon>CS clade</taxon>
        <taxon>Chlamydomonadales</taxon>
        <taxon>Volvocaceae</taxon>
        <taxon>Pleodorina</taxon>
    </lineage>
</organism>
<dbReference type="OrthoDB" id="382863at2759"/>
<dbReference type="PANTHER" id="PTHR21178:SF8">
    <property type="entry name" value="CILIA- AND FLAGELLA-ASSOCIATED PROTEIN 61"/>
    <property type="match status" value="1"/>
</dbReference>
<keyword evidence="4" id="KW-0969">Cilium</keyword>
<feature type="domain" description="Cilia- and flagella-associated protein 61 N-terminal" evidence="2">
    <location>
        <begin position="408"/>
        <end position="561"/>
    </location>
</feature>
<feature type="region of interest" description="Disordered" evidence="1">
    <location>
        <begin position="339"/>
        <end position="366"/>
    </location>
</feature>
<dbReference type="Gene3D" id="3.50.50.60">
    <property type="entry name" value="FAD/NAD(P)-binding domain"/>
    <property type="match status" value="2"/>
</dbReference>
<feature type="domain" description="CFAP61 dimerisation" evidence="3">
    <location>
        <begin position="1001"/>
        <end position="1112"/>
    </location>
</feature>
<dbReference type="InterPro" id="IPR038884">
    <property type="entry name" value="CFAP61"/>
</dbReference>
<dbReference type="Pfam" id="PF23150">
    <property type="entry name" value="CFAP61_dimer"/>
    <property type="match status" value="1"/>
</dbReference>